<dbReference type="Pfam" id="PF01381">
    <property type="entry name" value="HTH_3"/>
    <property type="match status" value="1"/>
</dbReference>
<dbReference type="SMART" id="SM00530">
    <property type="entry name" value="HTH_XRE"/>
    <property type="match status" value="2"/>
</dbReference>
<feature type="domain" description="HTH cro/C1-type" evidence="1">
    <location>
        <begin position="31"/>
        <end position="75"/>
    </location>
</feature>
<reference evidence="2" key="1">
    <citation type="submission" date="2020-10" db="EMBL/GenBank/DDBJ databases">
        <authorList>
            <person name="Gilroy R."/>
        </authorList>
    </citation>
    <scope>NUCLEOTIDE SEQUENCE</scope>
    <source>
        <strain evidence="2">11687</strain>
    </source>
</reference>
<dbReference type="InterPro" id="IPR010982">
    <property type="entry name" value="Lambda_DNA-bd_dom_sf"/>
</dbReference>
<comment type="caution">
    <text evidence="2">The sequence shown here is derived from an EMBL/GenBank/DDBJ whole genome shotgun (WGS) entry which is preliminary data.</text>
</comment>
<dbReference type="PROSITE" id="PS50943">
    <property type="entry name" value="HTH_CROC1"/>
    <property type="match status" value="2"/>
</dbReference>
<dbReference type="GO" id="GO:0003677">
    <property type="term" value="F:DNA binding"/>
    <property type="evidence" value="ECO:0007669"/>
    <property type="project" value="InterPro"/>
</dbReference>
<dbReference type="Gene3D" id="1.10.260.40">
    <property type="entry name" value="lambda repressor-like DNA-binding domains"/>
    <property type="match status" value="2"/>
</dbReference>
<dbReference type="SUPFAM" id="SSF47413">
    <property type="entry name" value="lambda repressor-like DNA-binding domains"/>
    <property type="match status" value="2"/>
</dbReference>
<evidence type="ECO:0000313" key="2">
    <source>
        <dbReference type="EMBL" id="HIU58780.1"/>
    </source>
</evidence>
<protein>
    <submittedName>
        <fullName evidence="2">Helix-turn-helix domain-containing protein</fullName>
    </submittedName>
</protein>
<gene>
    <name evidence="2" type="ORF">IAC57_01635</name>
</gene>
<dbReference type="InterPro" id="IPR001387">
    <property type="entry name" value="Cro/C1-type_HTH"/>
</dbReference>
<dbReference type="EMBL" id="DVMZ01000048">
    <property type="protein sequence ID" value="HIU58780.1"/>
    <property type="molecule type" value="Genomic_DNA"/>
</dbReference>
<dbReference type="AlphaFoldDB" id="A0A9D1ME81"/>
<dbReference type="Proteomes" id="UP000824081">
    <property type="component" value="Unassembled WGS sequence"/>
</dbReference>
<feature type="domain" description="HTH cro/C1-type" evidence="1">
    <location>
        <begin position="110"/>
        <end position="151"/>
    </location>
</feature>
<evidence type="ECO:0000259" key="1">
    <source>
        <dbReference type="PROSITE" id="PS50943"/>
    </source>
</evidence>
<sequence>MSKSPENALYRTSPVFKKRITQLIYRQNCTSKKEFAALVGVSEPTITRATLDGIIPTVPVLLTVADALGISVEYLLGRSDDDRLTPAEVPASFHIRIEQLKRERNTNYGEICKKMRFPRTYFYEWLKEKTFPCADYLVAIADYFGVSADYLLGRTDVRRR</sequence>
<reference evidence="2" key="2">
    <citation type="journal article" date="2021" name="PeerJ">
        <title>Extensive microbial diversity within the chicken gut microbiome revealed by metagenomics and culture.</title>
        <authorList>
            <person name="Gilroy R."/>
            <person name="Ravi A."/>
            <person name="Getino M."/>
            <person name="Pursley I."/>
            <person name="Horton D.L."/>
            <person name="Alikhan N.F."/>
            <person name="Baker D."/>
            <person name="Gharbi K."/>
            <person name="Hall N."/>
            <person name="Watson M."/>
            <person name="Adriaenssens E.M."/>
            <person name="Foster-Nyarko E."/>
            <person name="Jarju S."/>
            <person name="Secka A."/>
            <person name="Antonio M."/>
            <person name="Oren A."/>
            <person name="Chaudhuri R.R."/>
            <person name="La Ragione R."/>
            <person name="Hildebrand F."/>
            <person name="Pallen M.J."/>
        </authorList>
    </citation>
    <scope>NUCLEOTIDE SEQUENCE</scope>
    <source>
        <strain evidence="2">11687</strain>
    </source>
</reference>
<proteinExistence type="predicted"/>
<accession>A0A9D1ME81</accession>
<organism evidence="2 3">
    <name type="scientific">Candidatus Scatosoma pullistercoris</name>
    <dbReference type="NCBI Taxonomy" id="2840934"/>
    <lineage>
        <taxon>Bacteria</taxon>
        <taxon>Bacillati</taxon>
        <taxon>Bacillota</taxon>
        <taxon>Clostridia</taxon>
        <taxon>Candidatus Scatosoma</taxon>
    </lineage>
</organism>
<dbReference type="CDD" id="cd00093">
    <property type="entry name" value="HTH_XRE"/>
    <property type="match status" value="2"/>
</dbReference>
<name>A0A9D1ME81_9FIRM</name>
<evidence type="ECO:0000313" key="3">
    <source>
        <dbReference type="Proteomes" id="UP000824081"/>
    </source>
</evidence>